<evidence type="ECO:0000313" key="1">
    <source>
        <dbReference type="EMBL" id="KAK3512954.1"/>
    </source>
</evidence>
<protein>
    <submittedName>
        <fullName evidence="1">Uncharacterized protein</fullName>
    </submittedName>
</protein>
<gene>
    <name evidence="1" type="ORF">QTP70_032728</name>
</gene>
<dbReference type="Proteomes" id="UP001274896">
    <property type="component" value="Unassembled WGS sequence"/>
</dbReference>
<dbReference type="EMBL" id="JAUCMX010000023">
    <property type="protein sequence ID" value="KAK3512954.1"/>
    <property type="molecule type" value="Genomic_DNA"/>
</dbReference>
<keyword evidence="2" id="KW-1185">Reference proteome</keyword>
<name>A0AAE0UMQ4_9TELE</name>
<organism evidence="1 2">
    <name type="scientific">Hemibagrus guttatus</name>
    <dbReference type="NCBI Taxonomy" id="175788"/>
    <lineage>
        <taxon>Eukaryota</taxon>
        <taxon>Metazoa</taxon>
        <taxon>Chordata</taxon>
        <taxon>Craniata</taxon>
        <taxon>Vertebrata</taxon>
        <taxon>Euteleostomi</taxon>
        <taxon>Actinopterygii</taxon>
        <taxon>Neopterygii</taxon>
        <taxon>Teleostei</taxon>
        <taxon>Ostariophysi</taxon>
        <taxon>Siluriformes</taxon>
        <taxon>Bagridae</taxon>
        <taxon>Hemibagrus</taxon>
    </lineage>
</organism>
<accession>A0AAE0UMQ4</accession>
<reference evidence="1" key="1">
    <citation type="submission" date="2023-06" db="EMBL/GenBank/DDBJ databases">
        <title>Male Hemibagrus guttatus genome.</title>
        <authorList>
            <person name="Bian C."/>
        </authorList>
    </citation>
    <scope>NUCLEOTIDE SEQUENCE</scope>
    <source>
        <strain evidence="1">Male_cb2023</strain>
        <tissue evidence="1">Muscle</tissue>
    </source>
</reference>
<evidence type="ECO:0000313" key="2">
    <source>
        <dbReference type="Proteomes" id="UP001274896"/>
    </source>
</evidence>
<proteinExistence type="predicted"/>
<sequence>MALPVTTSVESAAVRRVTQETAVSRRACPVPTASTVIRCVSAQRGTSCATRCRGSATVLRGSQDPNVIRSVRAGAMVQTVRERASV</sequence>
<dbReference type="AlphaFoldDB" id="A0AAE0UMQ4"/>
<comment type="caution">
    <text evidence="1">The sequence shown here is derived from an EMBL/GenBank/DDBJ whole genome shotgun (WGS) entry which is preliminary data.</text>
</comment>